<dbReference type="STRING" id="1469948.GCA_000732725_01953"/>
<dbReference type="Pfam" id="PF00561">
    <property type="entry name" value="Abhydrolase_1"/>
    <property type="match status" value="1"/>
</dbReference>
<sequence length="318" mass="35363">MKTKKRIGKRTGIIIGVIVAVLTTVCVTFSIYVGKQVAEGLLHMNEGNDTKGNSVKQLEIWGYDLNGFNEQYEPEMTVATAEDGNQVPMAVFADKKKGNTAILVHGAGGDHVSMYPVAEIYLRNGWNVIAIDQRASGDSRNDKVSFGYFEKLDVKAAVQYAKDELSSQKVVLHGQSMGAATVALYAATENAGEMVDAVILDSCFDSMKSMFLGVWREMDTEGIPEDYVVACGDWYLKNFYGFGFDDADVCEKMKENHIDTLMLQMSQDVIVSDEKAQEMFANIVAEEKKICYFDSVHVKGIIDYPKEYEEAVFSFLEE</sequence>
<dbReference type="SUPFAM" id="SSF53474">
    <property type="entry name" value="alpha/beta-Hydrolases"/>
    <property type="match status" value="1"/>
</dbReference>
<accession>A0A4R1R1A0</accession>
<dbReference type="PANTHER" id="PTHR43358">
    <property type="entry name" value="ALPHA/BETA-HYDROLASE"/>
    <property type="match status" value="1"/>
</dbReference>
<gene>
    <name evidence="3" type="ORF">EDD76_105249</name>
</gene>
<dbReference type="GO" id="GO:0016787">
    <property type="term" value="F:hydrolase activity"/>
    <property type="evidence" value="ECO:0007669"/>
    <property type="project" value="UniProtKB-KW"/>
</dbReference>
<keyword evidence="1" id="KW-1133">Transmembrane helix</keyword>
<keyword evidence="4" id="KW-1185">Reference proteome</keyword>
<feature type="domain" description="AB hydrolase-1" evidence="2">
    <location>
        <begin position="102"/>
        <end position="214"/>
    </location>
</feature>
<proteinExistence type="predicted"/>
<protein>
    <submittedName>
        <fullName evidence="3">Alpha/beta hydrolase family protein</fullName>
    </submittedName>
</protein>
<organism evidence="3 4">
    <name type="scientific">Kineothrix alysoides</name>
    <dbReference type="NCBI Taxonomy" id="1469948"/>
    <lineage>
        <taxon>Bacteria</taxon>
        <taxon>Bacillati</taxon>
        <taxon>Bacillota</taxon>
        <taxon>Clostridia</taxon>
        <taxon>Lachnospirales</taxon>
        <taxon>Lachnospiraceae</taxon>
        <taxon>Kineothrix</taxon>
    </lineage>
</organism>
<evidence type="ECO:0000256" key="1">
    <source>
        <dbReference type="SAM" id="Phobius"/>
    </source>
</evidence>
<dbReference type="Proteomes" id="UP000295718">
    <property type="component" value="Unassembled WGS sequence"/>
</dbReference>
<dbReference type="OrthoDB" id="9776685at2"/>
<dbReference type="InterPro" id="IPR052920">
    <property type="entry name" value="DNA-binding_regulatory"/>
</dbReference>
<dbReference type="EMBL" id="SLUO01000005">
    <property type="protein sequence ID" value="TCL59072.1"/>
    <property type="molecule type" value="Genomic_DNA"/>
</dbReference>
<evidence type="ECO:0000259" key="2">
    <source>
        <dbReference type="Pfam" id="PF00561"/>
    </source>
</evidence>
<keyword evidence="1" id="KW-0472">Membrane</keyword>
<keyword evidence="3" id="KW-0378">Hydrolase</keyword>
<keyword evidence="1" id="KW-0812">Transmembrane</keyword>
<feature type="transmembrane region" description="Helical" evidence="1">
    <location>
        <begin position="12"/>
        <end position="33"/>
    </location>
</feature>
<dbReference type="RefSeq" id="WP_031390649.1">
    <property type="nucleotide sequence ID" value="NZ_JPNB01000001.1"/>
</dbReference>
<comment type="caution">
    <text evidence="3">The sequence shown here is derived from an EMBL/GenBank/DDBJ whole genome shotgun (WGS) entry which is preliminary data.</text>
</comment>
<evidence type="ECO:0000313" key="4">
    <source>
        <dbReference type="Proteomes" id="UP000295718"/>
    </source>
</evidence>
<dbReference type="AlphaFoldDB" id="A0A4R1R1A0"/>
<dbReference type="InterPro" id="IPR029058">
    <property type="entry name" value="AB_hydrolase_fold"/>
</dbReference>
<dbReference type="PANTHER" id="PTHR43358:SF4">
    <property type="entry name" value="ALPHA_BETA HYDROLASE FOLD-1 DOMAIN-CONTAINING PROTEIN"/>
    <property type="match status" value="1"/>
</dbReference>
<dbReference type="InterPro" id="IPR000073">
    <property type="entry name" value="AB_hydrolase_1"/>
</dbReference>
<reference evidence="3 4" key="1">
    <citation type="submission" date="2019-03" db="EMBL/GenBank/DDBJ databases">
        <title>Genomic Encyclopedia of Type Strains, Phase IV (KMG-IV): sequencing the most valuable type-strain genomes for metagenomic binning, comparative biology and taxonomic classification.</title>
        <authorList>
            <person name="Goeker M."/>
        </authorList>
    </citation>
    <scope>NUCLEOTIDE SEQUENCE [LARGE SCALE GENOMIC DNA]</scope>
    <source>
        <strain evidence="3 4">DSM 100556</strain>
    </source>
</reference>
<dbReference type="Gene3D" id="3.40.50.1820">
    <property type="entry name" value="alpha/beta hydrolase"/>
    <property type="match status" value="1"/>
</dbReference>
<evidence type="ECO:0000313" key="3">
    <source>
        <dbReference type="EMBL" id="TCL59072.1"/>
    </source>
</evidence>
<name>A0A4R1R1A0_9FIRM</name>